<dbReference type="Proteomes" id="UP001255246">
    <property type="component" value="Unassembled WGS sequence"/>
</dbReference>
<keyword evidence="3 10" id="KW-1134">Transmembrane beta strand</keyword>
<feature type="domain" description="TonB-dependent receptor plug" evidence="13">
    <location>
        <begin position="154"/>
        <end position="231"/>
    </location>
</feature>
<dbReference type="InterPro" id="IPR039426">
    <property type="entry name" value="TonB-dep_rcpt-like"/>
</dbReference>
<dbReference type="Pfam" id="PF13715">
    <property type="entry name" value="CarbopepD_reg_2"/>
    <property type="match status" value="1"/>
</dbReference>
<accession>A0ABU3AC16</accession>
<keyword evidence="15" id="KW-1185">Reference proteome</keyword>
<evidence type="ECO:0000256" key="5">
    <source>
        <dbReference type="ARBA" id="ARBA00022729"/>
    </source>
</evidence>
<dbReference type="Gene3D" id="2.170.130.10">
    <property type="entry name" value="TonB-dependent receptor, plug domain"/>
    <property type="match status" value="1"/>
</dbReference>
<proteinExistence type="inferred from homology"/>
<dbReference type="InterPro" id="IPR008969">
    <property type="entry name" value="CarboxyPept-like_regulatory"/>
</dbReference>
<sequence>MNRQNTKDPFVRHTVWSLWAFFLVSALVMGQSNYTINGTIADKSNGETLYGASVFLKGTTIGGVTNEYGFYSITAPQGDYILNVSYMGYQEINANITLNRDQKLDYEISENSTQLEEVVVTAEEPERALLRKPEMSVLKLNIGTVKQMPVVLGEVDILKSLQMLPGVTSNGEGSGGFHVRGGASDQNLVLLDEAIIYNTSHMFGFFSVFNADAIKDMKLYKGGIPARFGGRVSSVLDVRQKDGNNKNFAATGGIGIISSRLTLEGPMFNDKGSFLIAGRRSYADLLLKLAGETNSVSFYDLNLKSNYSINPTNKLFLSGYFGRDAFKIGNSFDSSYGNTSGNLRWNHIFNDRLFSNLSAIASRYDYDLGFSMEAFDWKSSITNYNLKYDLKYYLSNQFKLDFGASGIYYDFDPGQVNPTSETSAVNPLKLDRKKAVETGLYVNAEHQLTSNLTAQYGLRYSAFTRLGGQALTDYANSQPVVYNPILGIYERGVGIGETDFAKGDAIETFENLEPRVSFSYLLNEESSVKAGYSRTAQYIHLLSNTSSATPLDVWTPSGKFIKPQLSDQYAIGYFRNFKDKTYSVEAEAYYKTVDNRIDYIDGSDLIGQNTIETEILNGEMRAYGLELLFRKNEGDFTGWIAYTLSKSEQRTPGGTAGGLGINDGEWYNAVFDRTHDISISAAYRLNDKWSFGTNLVFQTGRPVTYPNGQYQYEGLSIASYAPRNSDRLPAYHRLDLSINYKPNKKPQNRLKGEWVLGIYNAYNRRNAASISFGQNVETGANEATRTAIFGIVPSLTYNFKF</sequence>
<dbReference type="PROSITE" id="PS52016">
    <property type="entry name" value="TONB_DEPENDENT_REC_3"/>
    <property type="match status" value="1"/>
</dbReference>
<evidence type="ECO:0000256" key="11">
    <source>
        <dbReference type="RuleBase" id="RU003357"/>
    </source>
</evidence>
<name>A0ABU3AC16_9FLAO</name>
<dbReference type="Gene3D" id="2.60.40.1120">
    <property type="entry name" value="Carboxypeptidase-like, regulatory domain"/>
    <property type="match status" value="1"/>
</dbReference>
<keyword evidence="4 10" id="KW-0812">Transmembrane</keyword>
<dbReference type="PANTHER" id="PTHR30069">
    <property type="entry name" value="TONB-DEPENDENT OUTER MEMBRANE RECEPTOR"/>
    <property type="match status" value="1"/>
</dbReference>
<dbReference type="EMBL" id="JAVRHR010000002">
    <property type="protein sequence ID" value="MDT0607514.1"/>
    <property type="molecule type" value="Genomic_DNA"/>
</dbReference>
<dbReference type="InterPro" id="IPR000531">
    <property type="entry name" value="Beta-barrel_TonB"/>
</dbReference>
<keyword evidence="7 10" id="KW-0472">Membrane</keyword>
<keyword evidence="6 11" id="KW-0798">TonB box</keyword>
<dbReference type="RefSeq" id="WP_311351296.1">
    <property type="nucleotide sequence ID" value="NZ_JAVRHR010000002.1"/>
</dbReference>
<keyword evidence="5" id="KW-0732">Signal</keyword>
<comment type="subcellular location">
    <subcellularLocation>
        <location evidence="1 10">Cell outer membrane</location>
        <topology evidence="1 10">Multi-pass membrane protein</topology>
    </subcellularLocation>
</comment>
<dbReference type="Pfam" id="PF07715">
    <property type="entry name" value="Plug"/>
    <property type="match status" value="1"/>
</dbReference>
<dbReference type="Pfam" id="PF00593">
    <property type="entry name" value="TonB_dep_Rec_b-barrel"/>
    <property type="match status" value="1"/>
</dbReference>
<evidence type="ECO:0000259" key="13">
    <source>
        <dbReference type="Pfam" id="PF07715"/>
    </source>
</evidence>
<keyword evidence="8 14" id="KW-0675">Receptor</keyword>
<evidence type="ECO:0000256" key="9">
    <source>
        <dbReference type="ARBA" id="ARBA00023237"/>
    </source>
</evidence>
<keyword evidence="2 10" id="KW-0813">Transport</keyword>
<reference evidence="14 15" key="1">
    <citation type="submission" date="2023-09" db="EMBL/GenBank/DDBJ databases">
        <authorList>
            <person name="Rey-Velasco X."/>
        </authorList>
    </citation>
    <scope>NUCLEOTIDE SEQUENCE [LARGE SCALE GENOMIC DNA]</scope>
    <source>
        <strain evidence="14 15">F388</strain>
    </source>
</reference>
<evidence type="ECO:0000256" key="7">
    <source>
        <dbReference type="ARBA" id="ARBA00023136"/>
    </source>
</evidence>
<evidence type="ECO:0000256" key="6">
    <source>
        <dbReference type="ARBA" id="ARBA00023077"/>
    </source>
</evidence>
<dbReference type="SUPFAM" id="SSF49464">
    <property type="entry name" value="Carboxypeptidase regulatory domain-like"/>
    <property type="match status" value="1"/>
</dbReference>
<evidence type="ECO:0000256" key="10">
    <source>
        <dbReference type="PROSITE-ProRule" id="PRU01360"/>
    </source>
</evidence>
<evidence type="ECO:0000256" key="8">
    <source>
        <dbReference type="ARBA" id="ARBA00023170"/>
    </source>
</evidence>
<organism evidence="14 15">
    <name type="scientific">Croceitalea rosinachiae</name>
    <dbReference type="NCBI Taxonomy" id="3075596"/>
    <lineage>
        <taxon>Bacteria</taxon>
        <taxon>Pseudomonadati</taxon>
        <taxon>Bacteroidota</taxon>
        <taxon>Flavobacteriia</taxon>
        <taxon>Flavobacteriales</taxon>
        <taxon>Flavobacteriaceae</taxon>
        <taxon>Croceitalea</taxon>
    </lineage>
</organism>
<evidence type="ECO:0000259" key="12">
    <source>
        <dbReference type="Pfam" id="PF00593"/>
    </source>
</evidence>
<dbReference type="PANTHER" id="PTHR30069:SF29">
    <property type="entry name" value="HEMOGLOBIN AND HEMOGLOBIN-HAPTOGLOBIN-BINDING PROTEIN 1-RELATED"/>
    <property type="match status" value="1"/>
</dbReference>
<comment type="caution">
    <text evidence="14">The sequence shown here is derived from an EMBL/GenBank/DDBJ whole genome shotgun (WGS) entry which is preliminary data.</text>
</comment>
<protein>
    <submittedName>
        <fullName evidence="14">TonB-dependent receptor</fullName>
    </submittedName>
</protein>
<dbReference type="InterPro" id="IPR037066">
    <property type="entry name" value="Plug_dom_sf"/>
</dbReference>
<evidence type="ECO:0000313" key="15">
    <source>
        <dbReference type="Proteomes" id="UP001255246"/>
    </source>
</evidence>
<dbReference type="InterPro" id="IPR012910">
    <property type="entry name" value="Plug_dom"/>
</dbReference>
<evidence type="ECO:0000256" key="4">
    <source>
        <dbReference type="ARBA" id="ARBA00022692"/>
    </source>
</evidence>
<comment type="similarity">
    <text evidence="10 11">Belongs to the TonB-dependent receptor family.</text>
</comment>
<evidence type="ECO:0000256" key="1">
    <source>
        <dbReference type="ARBA" id="ARBA00004571"/>
    </source>
</evidence>
<gene>
    <name evidence="14" type="ORF">RM706_10755</name>
</gene>
<evidence type="ECO:0000313" key="14">
    <source>
        <dbReference type="EMBL" id="MDT0607514.1"/>
    </source>
</evidence>
<feature type="domain" description="TonB-dependent receptor-like beta-barrel" evidence="12">
    <location>
        <begin position="304"/>
        <end position="760"/>
    </location>
</feature>
<dbReference type="Gene3D" id="2.40.170.20">
    <property type="entry name" value="TonB-dependent receptor, beta-barrel domain"/>
    <property type="match status" value="1"/>
</dbReference>
<dbReference type="InterPro" id="IPR036942">
    <property type="entry name" value="Beta-barrel_TonB_sf"/>
</dbReference>
<dbReference type="SUPFAM" id="SSF56935">
    <property type="entry name" value="Porins"/>
    <property type="match status" value="1"/>
</dbReference>
<evidence type="ECO:0000256" key="3">
    <source>
        <dbReference type="ARBA" id="ARBA00022452"/>
    </source>
</evidence>
<evidence type="ECO:0000256" key="2">
    <source>
        <dbReference type="ARBA" id="ARBA00022448"/>
    </source>
</evidence>
<keyword evidence="9 10" id="KW-0998">Cell outer membrane</keyword>